<feature type="domain" description="Glycosyltransferase subfamily 4-like N-terminal" evidence="2">
    <location>
        <begin position="12"/>
        <end position="166"/>
    </location>
</feature>
<keyword evidence="3" id="KW-0808">Transferase</keyword>
<reference evidence="3" key="1">
    <citation type="journal article" date="2015" name="Proc. Natl. Acad. Sci. U.S.A.">
        <title>Networks of energetic and metabolic interactions define dynamics in microbial communities.</title>
        <authorList>
            <person name="Embree M."/>
            <person name="Liu J.K."/>
            <person name="Al-Bassam M.M."/>
            <person name="Zengler K."/>
        </authorList>
    </citation>
    <scope>NUCLEOTIDE SEQUENCE</scope>
</reference>
<feature type="domain" description="Glycosyl transferase family 1" evidence="1">
    <location>
        <begin position="175"/>
        <end position="346"/>
    </location>
</feature>
<dbReference type="EMBL" id="LNQE01000814">
    <property type="protein sequence ID" value="KUG24839.1"/>
    <property type="molecule type" value="Genomic_DNA"/>
</dbReference>
<dbReference type="PANTHER" id="PTHR12526">
    <property type="entry name" value="GLYCOSYLTRANSFERASE"/>
    <property type="match status" value="1"/>
</dbReference>
<organism evidence="3">
    <name type="scientific">hydrocarbon metagenome</name>
    <dbReference type="NCBI Taxonomy" id="938273"/>
    <lineage>
        <taxon>unclassified sequences</taxon>
        <taxon>metagenomes</taxon>
        <taxon>ecological metagenomes</taxon>
    </lineage>
</organism>
<evidence type="ECO:0000259" key="1">
    <source>
        <dbReference type="Pfam" id="PF00534"/>
    </source>
</evidence>
<dbReference type="Pfam" id="PF00534">
    <property type="entry name" value="Glycos_transf_1"/>
    <property type="match status" value="1"/>
</dbReference>
<evidence type="ECO:0000313" key="3">
    <source>
        <dbReference type="EMBL" id="KUG24839.1"/>
    </source>
</evidence>
<protein>
    <submittedName>
        <fullName evidence="3">Glycosyltransferase</fullName>
    </submittedName>
</protein>
<gene>
    <name evidence="3" type="ORF">ASZ90_005362</name>
</gene>
<dbReference type="CDD" id="cd03801">
    <property type="entry name" value="GT4_PimA-like"/>
    <property type="match status" value="1"/>
</dbReference>
<dbReference type="GO" id="GO:0016757">
    <property type="term" value="F:glycosyltransferase activity"/>
    <property type="evidence" value="ECO:0007669"/>
    <property type="project" value="InterPro"/>
</dbReference>
<dbReference type="Pfam" id="PF13439">
    <property type="entry name" value="Glyco_transf_4"/>
    <property type="match status" value="1"/>
</dbReference>
<proteinExistence type="predicted"/>
<dbReference type="AlphaFoldDB" id="A0A0W8FVA5"/>
<evidence type="ECO:0000259" key="2">
    <source>
        <dbReference type="Pfam" id="PF13439"/>
    </source>
</evidence>
<dbReference type="SUPFAM" id="SSF53756">
    <property type="entry name" value="UDP-Glycosyltransferase/glycogen phosphorylase"/>
    <property type="match status" value="1"/>
</dbReference>
<dbReference type="InterPro" id="IPR028098">
    <property type="entry name" value="Glyco_trans_4-like_N"/>
</dbReference>
<dbReference type="InterPro" id="IPR001296">
    <property type="entry name" value="Glyco_trans_1"/>
</dbReference>
<dbReference type="Gene3D" id="3.40.50.2000">
    <property type="entry name" value="Glycogen Phosphorylase B"/>
    <property type="match status" value="2"/>
</dbReference>
<name>A0A0W8FVA5_9ZZZZ</name>
<accession>A0A0W8FVA5</accession>
<comment type="caution">
    <text evidence="3">The sequence shown here is derived from an EMBL/GenBank/DDBJ whole genome shotgun (WGS) entry which is preliminary data.</text>
</comment>
<sequence>MKILMSCLSRSWGGMEMFVLTLTEQLINRKFECSLVCYPDSKIHQEAKKFDLSIMALKANSYFHPVQILNLTSFLNQNEFDIIHTHYSKDLWTLVPALNFSKSETPLILTKQLGSSIVKKDFLHRKLYNRVNMTTAISTIIRNNLLETCPVDENKVTIIFNAVDTNKFDPKKIDSKKARDEFDIKDNEIVIGMSARFTEGKGHEELLLAAKDLVQEYDNLKFFLVGEPSRGENTYGKKIRDMVDELKLSEKVIFTGFRTDMPEMYSAMDIFAFPSHSEAFGIALTEAMSMERACVASNANGILDIIEDNKNGLMFENKNYLSLKEKLEQLINSKSERERLGKEARKTVIQKFEIQKITDDFAKLYNKLKNNQ</sequence>